<protein>
    <recommendedName>
        <fullName evidence="1">ToxB-like N-terminal ascomycota domain-containing protein</fullName>
    </recommendedName>
</protein>
<comment type="caution">
    <text evidence="2">The sequence shown here is derived from an EMBL/GenBank/DDBJ whole genome shotgun (WGS) entry which is preliminary data.</text>
</comment>
<accession>A0A7J6IS19</accession>
<gene>
    <name evidence="2" type="ORF">CGGC5_v012946</name>
</gene>
<evidence type="ECO:0000259" key="1">
    <source>
        <dbReference type="Pfam" id="PF18224"/>
    </source>
</evidence>
<dbReference type="Gene3D" id="2.10.70.110">
    <property type="match status" value="1"/>
</dbReference>
<reference evidence="2 3" key="2">
    <citation type="submission" date="2020-04" db="EMBL/GenBank/DDBJ databases">
        <title>Genome sequencing and assembly of multiple isolates from the Colletotrichum gloeosporioides species complex.</title>
        <authorList>
            <person name="Gan P."/>
            <person name="Shirasu K."/>
        </authorList>
    </citation>
    <scope>NUCLEOTIDE SEQUENCE [LARGE SCALE GENOMIC DNA]</scope>
    <source>
        <strain evidence="2 3">Nara gc5</strain>
    </source>
</reference>
<dbReference type="InParanoid" id="A0A7J6IS19"/>
<sequence length="129" mass="14001">MVVVYIGEQAVRDITMDIIEVLNNATQIPKPFDLTERTPQTSKMKFTVAVCLLASYTGLAAAAGCQVELLNINQAVVGSGCVQMNYYANIYDSITRAGYTVNANNNCGLSFSGSQRIPDGYSLRRVGYC</sequence>
<reference evidence="2 3" key="1">
    <citation type="submission" date="2012-08" db="EMBL/GenBank/DDBJ databases">
        <authorList>
            <person name="Gan P.H.P."/>
            <person name="Ikeda K."/>
            <person name="Irieda H."/>
            <person name="Narusaka M."/>
            <person name="O'Connell R.J."/>
            <person name="Narusaka Y."/>
            <person name="Takano Y."/>
            <person name="Kubo Y."/>
            <person name="Shirasu K."/>
        </authorList>
    </citation>
    <scope>NUCLEOTIDE SEQUENCE [LARGE SCALE GENOMIC DNA]</scope>
    <source>
        <strain evidence="2 3">Nara gc5</strain>
    </source>
</reference>
<name>A0A7J6IS19_COLFN</name>
<feature type="domain" description="ToxB-like N-terminal ascomycota" evidence="1">
    <location>
        <begin position="65"/>
        <end position="124"/>
    </location>
</feature>
<evidence type="ECO:0000313" key="2">
    <source>
        <dbReference type="EMBL" id="KAF4479211.1"/>
    </source>
</evidence>
<dbReference type="AlphaFoldDB" id="A0A7J6IS19"/>
<dbReference type="EMBL" id="ANPB02000007">
    <property type="protein sequence ID" value="KAF4479211.1"/>
    <property type="molecule type" value="Genomic_DNA"/>
</dbReference>
<proteinExistence type="predicted"/>
<dbReference type="Proteomes" id="UP000011096">
    <property type="component" value="Unassembled WGS sequence"/>
</dbReference>
<dbReference type="RefSeq" id="XP_031884643.2">
    <property type="nucleotide sequence ID" value="XM_032036476.2"/>
</dbReference>
<evidence type="ECO:0000313" key="3">
    <source>
        <dbReference type="Proteomes" id="UP000011096"/>
    </source>
</evidence>
<organism evidence="2 3">
    <name type="scientific">Colletotrichum fructicola (strain Nara gc5)</name>
    <name type="common">Anthracnose fungus</name>
    <name type="synonym">Colletotrichum gloeosporioides (strain Nara gc5)</name>
    <dbReference type="NCBI Taxonomy" id="1213859"/>
    <lineage>
        <taxon>Eukaryota</taxon>
        <taxon>Fungi</taxon>
        <taxon>Dikarya</taxon>
        <taxon>Ascomycota</taxon>
        <taxon>Pezizomycotina</taxon>
        <taxon>Sordariomycetes</taxon>
        <taxon>Hypocreomycetidae</taxon>
        <taxon>Glomerellales</taxon>
        <taxon>Glomerellaceae</taxon>
        <taxon>Colletotrichum</taxon>
        <taxon>Colletotrichum gloeosporioides species complex</taxon>
    </lineage>
</organism>
<dbReference type="Pfam" id="PF18224">
    <property type="entry name" value="ToxB_N"/>
    <property type="match status" value="1"/>
</dbReference>
<dbReference type="InterPro" id="IPR041450">
    <property type="entry name" value="ToxB-like_N_ascomy"/>
</dbReference>
<keyword evidence="3" id="KW-1185">Reference proteome</keyword>
<dbReference type="GeneID" id="43620470"/>
<dbReference type="OrthoDB" id="4842089at2759"/>